<dbReference type="AlphaFoldDB" id="J9GLA3"/>
<comment type="caution">
    <text evidence="1">The sequence shown here is derived from an EMBL/GenBank/DDBJ whole genome shotgun (WGS) entry which is preliminary data.</text>
</comment>
<dbReference type="EMBL" id="AMCI01000684">
    <property type="protein sequence ID" value="EJX08189.1"/>
    <property type="molecule type" value="Genomic_DNA"/>
</dbReference>
<name>J9GLA3_9ZZZZ</name>
<sequence>MKSPPFQAILRDRRFLKNAFSVRSFPFEKTLLLKGYQQSSGLIHDSYNKH</sequence>
<accession>J9GLA3</accession>
<reference evidence="1" key="1">
    <citation type="journal article" date="2012" name="PLoS ONE">
        <title>Gene sets for utilization of primary and secondary nutrition supplies in the distal gut of endangered iberian lynx.</title>
        <authorList>
            <person name="Alcaide M."/>
            <person name="Messina E."/>
            <person name="Richter M."/>
            <person name="Bargiela R."/>
            <person name="Peplies J."/>
            <person name="Huws S.A."/>
            <person name="Newbold C.J."/>
            <person name="Golyshin P.N."/>
            <person name="Simon M.A."/>
            <person name="Lopez G."/>
            <person name="Yakimov M.M."/>
            <person name="Ferrer M."/>
        </authorList>
    </citation>
    <scope>NUCLEOTIDE SEQUENCE</scope>
</reference>
<evidence type="ECO:0000313" key="1">
    <source>
        <dbReference type="EMBL" id="EJX08189.1"/>
    </source>
</evidence>
<gene>
    <name evidence="1" type="ORF">EVA_03703</name>
</gene>
<proteinExistence type="predicted"/>
<organism evidence="1">
    <name type="scientific">gut metagenome</name>
    <dbReference type="NCBI Taxonomy" id="749906"/>
    <lineage>
        <taxon>unclassified sequences</taxon>
        <taxon>metagenomes</taxon>
        <taxon>organismal metagenomes</taxon>
    </lineage>
</organism>
<protein>
    <submittedName>
        <fullName evidence="1">Uncharacterized protein</fullName>
    </submittedName>
</protein>